<evidence type="ECO:0000313" key="2">
    <source>
        <dbReference type="Proteomes" id="UP000183192"/>
    </source>
</evidence>
<dbReference type="Proteomes" id="UP000183192">
    <property type="component" value="Unassembled WGS sequence"/>
</dbReference>
<reference evidence="1 2" key="1">
    <citation type="journal article" date="2016" name="Environ. Microbiol.">
        <title>Genomic resolution of a cold subsurface aquifer community provides metabolic insights for novel microbes adapted to high CO concentrations.</title>
        <authorList>
            <person name="Probst A.J."/>
            <person name="Castelle C.J."/>
            <person name="Singh A."/>
            <person name="Brown C.T."/>
            <person name="Anantharaman K."/>
            <person name="Sharon I."/>
            <person name="Hug L.A."/>
            <person name="Burstein D."/>
            <person name="Emerson J.B."/>
            <person name="Thomas B.C."/>
            <person name="Banfield J.F."/>
        </authorList>
    </citation>
    <scope>NUCLEOTIDE SEQUENCE [LARGE SCALE GENOMIC DNA]</scope>
    <source>
        <strain evidence="1">CG1_02_37_44</strain>
    </source>
</reference>
<name>A0A1J4TCP7_9BACT</name>
<accession>A0A1J4TCP7</accession>
<organism evidence="1 2">
    <name type="scientific">Candidatus Falkowbacteria bacterium CG1_02_37_44</name>
    <dbReference type="NCBI Taxonomy" id="1805146"/>
    <lineage>
        <taxon>Bacteria</taxon>
        <taxon>Candidatus Falkowiibacteriota</taxon>
    </lineage>
</organism>
<evidence type="ECO:0000313" key="1">
    <source>
        <dbReference type="EMBL" id="OIO08683.1"/>
    </source>
</evidence>
<proteinExistence type="predicted"/>
<dbReference type="AlphaFoldDB" id="A0A1J4TCP7"/>
<gene>
    <name evidence="1" type="ORF">AUJ27_00240</name>
</gene>
<protein>
    <submittedName>
        <fullName evidence="1">Uncharacterized protein</fullName>
    </submittedName>
</protein>
<comment type="caution">
    <text evidence="1">The sequence shown here is derived from an EMBL/GenBank/DDBJ whole genome shotgun (WGS) entry which is preliminary data.</text>
</comment>
<dbReference type="EMBL" id="MNUU01000004">
    <property type="protein sequence ID" value="OIO08683.1"/>
    <property type="molecule type" value="Genomic_DNA"/>
</dbReference>
<sequence>MTKLISYYFITNLLANLNSIGNAKNFSFHRSLQSRIKPSFRNLLAFMLEPIALLIGWAPKRTYVSIDSTKFLSLTQRKFLISR</sequence>